<dbReference type="OrthoDB" id="8062037at2759"/>
<dbReference type="SUPFAM" id="SSF57850">
    <property type="entry name" value="RING/U-box"/>
    <property type="match status" value="1"/>
</dbReference>
<name>A0A9J7DYB9_SPOLT</name>
<evidence type="ECO:0000313" key="9">
    <source>
        <dbReference type="RefSeq" id="XP_022818856.1"/>
    </source>
</evidence>
<evidence type="ECO:0000313" key="8">
    <source>
        <dbReference type="Proteomes" id="UP000301870"/>
    </source>
</evidence>
<reference evidence="9" key="1">
    <citation type="submission" date="2025-08" db="UniProtKB">
        <authorList>
            <consortium name="RefSeq"/>
        </authorList>
    </citation>
    <scope>IDENTIFICATION</scope>
    <source>
        <strain evidence="9">Ishihara</strain>
        <tissue evidence="9">Whole body</tissue>
    </source>
</reference>
<dbReference type="Pfam" id="PF13639">
    <property type="entry name" value="zf-RING_2"/>
    <property type="match status" value="1"/>
</dbReference>
<keyword evidence="6" id="KW-1133">Transmembrane helix</keyword>
<keyword evidence="3" id="KW-0862">Zinc</keyword>
<dbReference type="GO" id="GO:0008270">
    <property type="term" value="F:zinc ion binding"/>
    <property type="evidence" value="ECO:0007669"/>
    <property type="project" value="UniProtKB-KW"/>
</dbReference>
<protein>
    <submittedName>
        <fullName evidence="9">RING-H2 finger protein ATL74-like isoform X1</fullName>
    </submittedName>
</protein>
<evidence type="ECO:0000256" key="5">
    <source>
        <dbReference type="SAM" id="MobiDB-lite"/>
    </source>
</evidence>
<dbReference type="GO" id="GO:0061630">
    <property type="term" value="F:ubiquitin protein ligase activity"/>
    <property type="evidence" value="ECO:0007669"/>
    <property type="project" value="TreeGrafter"/>
</dbReference>
<feature type="transmembrane region" description="Helical" evidence="6">
    <location>
        <begin position="18"/>
        <end position="37"/>
    </location>
</feature>
<dbReference type="RefSeq" id="XP_022818856.1">
    <property type="nucleotide sequence ID" value="XM_022963088.1"/>
</dbReference>
<evidence type="ECO:0000256" key="3">
    <source>
        <dbReference type="ARBA" id="ARBA00022833"/>
    </source>
</evidence>
<feature type="region of interest" description="Disordered" evidence="5">
    <location>
        <begin position="74"/>
        <end position="146"/>
    </location>
</feature>
<feature type="domain" description="RING-type" evidence="7">
    <location>
        <begin position="228"/>
        <end position="269"/>
    </location>
</feature>
<evidence type="ECO:0000256" key="2">
    <source>
        <dbReference type="ARBA" id="ARBA00022771"/>
    </source>
</evidence>
<evidence type="ECO:0000256" key="4">
    <source>
        <dbReference type="PROSITE-ProRule" id="PRU00175"/>
    </source>
</evidence>
<keyword evidence="2 4" id="KW-0863">Zinc-finger</keyword>
<feature type="compositionally biased region" description="Low complexity" evidence="5">
    <location>
        <begin position="115"/>
        <end position="140"/>
    </location>
</feature>
<accession>A0A9J7DYB9</accession>
<dbReference type="PANTHER" id="PTHR15710:SF243">
    <property type="entry name" value="E3 UBIQUITIN-PROTEIN LIGASE PRAJA-2 ISOFORM X1"/>
    <property type="match status" value="1"/>
</dbReference>
<dbReference type="AlphaFoldDB" id="A0A9J7DYB9"/>
<evidence type="ECO:0000259" key="7">
    <source>
        <dbReference type="PROSITE" id="PS50089"/>
    </source>
</evidence>
<evidence type="ECO:0000256" key="6">
    <source>
        <dbReference type="SAM" id="Phobius"/>
    </source>
</evidence>
<keyword evidence="8" id="KW-1185">Reference proteome</keyword>
<evidence type="ECO:0000256" key="1">
    <source>
        <dbReference type="ARBA" id="ARBA00022723"/>
    </source>
</evidence>
<dbReference type="InterPro" id="IPR001841">
    <property type="entry name" value="Znf_RING"/>
</dbReference>
<dbReference type="InterPro" id="IPR013083">
    <property type="entry name" value="Znf_RING/FYVE/PHD"/>
</dbReference>
<gene>
    <name evidence="9" type="primary">LOC111351268</name>
</gene>
<dbReference type="CDD" id="cd16454">
    <property type="entry name" value="RING-H2_PA-TM-RING"/>
    <property type="match status" value="1"/>
</dbReference>
<dbReference type="GeneID" id="111351268"/>
<sequence>MSVREEDRQKNSCPSRGLGIAAAAIGVGVGAALYYFFNKRQETPNSEGSTSDWQCEQPQTFVINDSADSHITISEHETTDTSINRTENSDQSEDSEESDHSEQSDLSEMNFSEMSDSSGLSDLVESSDSSSDGSETSGSEMNDVFMGHSTMQSDNMAASVLDSDTELGWDVTNSSVGVPEDTSQSSIASLLGRIDGIIKRRKKMTEEEQMAILRQEAFRERSWSLEECSICFDVMLRNQELTSLPCTHNFHTDCIMPWLQEKQTCPNCRKVA</sequence>
<dbReference type="Proteomes" id="UP000301870">
    <property type="component" value="Chromosome 13"/>
</dbReference>
<organism evidence="8 9">
    <name type="scientific">Spodoptera litura</name>
    <name type="common">Asian cotton leafworm</name>
    <dbReference type="NCBI Taxonomy" id="69820"/>
    <lineage>
        <taxon>Eukaryota</taxon>
        <taxon>Metazoa</taxon>
        <taxon>Ecdysozoa</taxon>
        <taxon>Arthropoda</taxon>
        <taxon>Hexapoda</taxon>
        <taxon>Insecta</taxon>
        <taxon>Pterygota</taxon>
        <taxon>Neoptera</taxon>
        <taxon>Endopterygota</taxon>
        <taxon>Lepidoptera</taxon>
        <taxon>Glossata</taxon>
        <taxon>Ditrysia</taxon>
        <taxon>Noctuoidea</taxon>
        <taxon>Noctuidae</taxon>
        <taxon>Amphipyrinae</taxon>
        <taxon>Spodoptera</taxon>
    </lineage>
</organism>
<dbReference type="PROSITE" id="PS50089">
    <property type="entry name" value="ZF_RING_2"/>
    <property type="match status" value="1"/>
</dbReference>
<dbReference type="Gene3D" id="3.30.40.10">
    <property type="entry name" value="Zinc/RING finger domain, C3HC4 (zinc finger)"/>
    <property type="match status" value="1"/>
</dbReference>
<dbReference type="PANTHER" id="PTHR15710">
    <property type="entry name" value="E3 UBIQUITIN-PROTEIN LIGASE PRAJA"/>
    <property type="match status" value="1"/>
</dbReference>
<dbReference type="GO" id="GO:0005737">
    <property type="term" value="C:cytoplasm"/>
    <property type="evidence" value="ECO:0007669"/>
    <property type="project" value="TreeGrafter"/>
</dbReference>
<proteinExistence type="predicted"/>
<dbReference type="SMART" id="SM00184">
    <property type="entry name" value="RING"/>
    <property type="match status" value="1"/>
</dbReference>
<keyword evidence="1" id="KW-0479">Metal-binding</keyword>
<keyword evidence="6" id="KW-0472">Membrane</keyword>
<dbReference type="KEGG" id="sliu:111351268"/>
<keyword evidence="6" id="KW-0812">Transmembrane</keyword>
<dbReference type="GO" id="GO:0016567">
    <property type="term" value="P:protein ubiquitination"/>
    <property type="evidence" value="ECO:0007669"/>
    <property type="project" value="TreeGrafter"/>
</dbReference>